<evidence type="ECO:0000256" key="8">
    <source>
        <dbReference type="PIRSR" id="PIRSR001084-2"/>
    </source>
</evidence>
<dbReference type="Gene3D" id="3.40.50.880">
    <property type="match status" value="1"/>
</dbReference>
<feature type="binding site" evidence="8">
    <location>
        <position position="127"/>
    </location>
    <ligand>
        <name>substrate</name>
    </ligand>
</feature>
<evidence type="ECO:0000259" key="9">
    <source>
        <dbReference type="Pfam" id="PF02449"/>
    </source>
</evidence>
<organism evidence="11 12">
    <name type="scientific">Bifidobacterium callimiconis</name>
    <dbReference type="NCBI Taxonomy" id="2306973"/>
    <lineage>
        <taxon>Bacteria</taxon>
        <taxon>Bacillati</taxon>
        <taxon>Actinomycetota</taxon>
        <taxon>Actinomycetes</taxon>
        <taxon>Bifidobacteriales</taxon>
        <taxon>Bifidobacteriaceae</taxon>
        <taxon>Bifidobacterium</taxon>
    </lineage>
</organism>
<dbReference type="InterPro" id="IPR017853">
    <property type="entry name" value="GH"/>
</dbReference>
<dbReference type="Pfam" id="PF08532">
    <property type="entry name" value="Glyco_hydro_42M"/>
    <property type="match status" value="1"/>
</dbReference>
<feature type="domain" description="Glycoside hydrolase family 42 N-terminal" evidence="9">
    <location>
        <begin position="30"/>
        <end position="403"/>
    </location>
</feature>
<dbReference type="InterPro" id="IPR013529">
    <property type="entry name" value="Glyco_hydro_42_N"/>
</dbReference>
<evidence type="ECO:0000256" key="3">
    <source>
        <dbReference type="ARBA" id="ARBA00012756"/>
    </source>
</evidence>
<keyword evidence="4 6" id="KW-0378">Hydrolase</keyword>
<comment type="caution">
    <text evidence="11">The sequence shown here is derived from an EMBL/GenBank/DDBJ whole genome shotgun (WGS) entry which is preliminary data.</text>
</comment>
<dbReference type="GO" id="GO:0009341">
    <property type="term" value="C:beta-galactosidase complex"/>
    <property type="evidence" value="ECO:0007669"/>
    <property type="project" value="InterPro"/>
</dbReference>
<dbReference type="SUPFAM" id="SSF52317">
    <property type="entry name" value="Class I glutamine amidotransferase-like"/>
    <property type="match status" value="1"/>
</dbReference>
<proteinExistence type="inferred from homology"/>
<dbReference type="PANTHER" id="PTHR36447:SF1">
    <property type="entry name" value="BETA-GALACTOSIDASE GANA"/>
    <property type="match status" value="1"/>
</dbReference>
<comment type="catalytic activity">
    <reaction evidence="1 6">
        <text>Hydrolysis of terminal non-reducing beta-D-galactose residues in beta-D-galactosides.</text>
        <dbReference type="EC" id="3.2.1.23"/>
    </reaction>
</comment>
<reference evidence="11 12" key="1">
    <citation type="submission" date="2018-09" db="EMBL/GenBank/DDBJ databases">
        <title>Characterization of the phylogenetic diversity of five novel species belonging to the genus Bifidobacterium.</title>
        <authorList>
            <person name="Lugli G.A."/>
            <person name="Duranti S."/>
            <person name="Milani C."/>
        </authorList>
    </citation>
    <scope>NUCLEOTIDE SEQUENCE [LARGE SCALE GENOMIC DNA]</scope>
    <source>
        <strain evidence="11 12">2028B</strain>
    </source>
</reference>
<feature type="binding site" evidence="8">
    <location>
        <position position="165"/>
    </location>
    <ligand>
        <name>substrate</name>
    </ligand>
</feature>
<dbReference type="EC" id="3.2.1.23" evidence="3 6"/>
<dbReference type="Gene3D" id="3.20.20.80">
    <property type="entry name" value="Glycosidases"/>
    <property type="match status" value="1"/>
</dbReference>
<dbReference type="InterPro" id="IPR013780">
    <property type="entry name" value="Glyco_hydro_b"/>
</dbReference>
<dbReference type="Gene3D" id="2.60.40.1180">
    <property type="entry name" value="Golgi alpha-mannosidase II"/>
    <property type="match status" value="1"/>
</dbReference>
<gene>
    <name evidence="11" type="ORF">D2E23_2233</name>
</gene>
<dbReference type="EMBL" id="QXGJ01000024">
    <property type="protein sequence ID" value="RSX47800.1"/>
    <property type="molecule type" value="Genomic_DNA"/>
</dbReference>
<comment type="similarity">
    <text evidence="2 6">Belongs to the glycosyl hydrolase 42 family.</text>
</comment>
<evidence type="ECO:0000256" key="2">
    <source>
        <dbReference type="ARBA" id="ARBA00005940"/>
    </source>
</evidence>
<dbReference type="CDD" id="cd03143">
    <property type="entry name" value="A4_beta-galactosidase_middle_domain"/>
    <property type="match status" value="1"/>
</dbReference>
<evidence type="ECO:0000256" key="7">
    <source>
        <dbReference type="PIRSR" id="PIRSR001084-1"/>
    </source>
</evidence>
<dbReference type="InterPro" id="IPR013738">
    <property type="entry name" value="Beta_galactosidase_Trimer"/>
</dbReference>
<dbReference type="OrthoDB" id="9800974at2"/>
<evidence type="ECO:0000313" key="12">
    <source>
        <dbReference type="Proteomes" id="UP000288607"/>
    </source>
</evidence>
<dbReference type="Pfam" id="PF02449">
    <property type="entry name" value="Glyco_hydro_42"/>
    <property type="match status" value="1"/>
</dbReference>
<feature type="binding site" evidence="8">
    <location>
        <position position="333"/>
    </location>
    <ligand>
        <name>substrate</name>
    </ligand>
</feature>
<keyword evidence="12" id="KW-1185">Reference proteome</keyword>
<feature type="domain" description="Beta-galactosidase trimerisation" evidence="10">
    <location>
        <begin position="416"/>
        <end position="626"/>
    </location>
</feature>
<evidence type="ECO:0000256" key="4">
    <source>
        <dbReference type="ARBA" id="ARBA00022801"/>
    </source>
</evidence>
<accession>A0A430F6F6</accession>
<name>A0A430F6F6_9BIFI</name>
<feature type="active site" description="Nucleophile" evidence="7">
    <location>
        <position position="325"/>
    </location>
</feature>
<dbReference type="RefSeq" id="WP_126030997.1">
    <property type="nucleotide sequence ID" value="NZ_QXGJ01000024.1"/>
</dbReference>
<dbReference type="PIRSF" id="PIRSF001084">
    <property type="entry name" value="B-galactosidase"/>
    <property type="match status" value="1"/>
</dbReference>
<evidence type="ECO:0000259" key="10">
    <source>
        <dbReference type="Pfam" id="PF08532"/>
    </source>
</evidence>
<dbReference type="GO" id="GO:0004565">
    <property type="term" value="F:beta-galactosidase activity"/>
    <property type="evidence" value="ECO:0007669"/>
    <property type="project" value="UniProtKB-EC"/>
</dbReference>
<dbReference type="PANTHER" id="PTHR36447">
    <property type="entry name" value="BETA-GALACTOSIDASE GANA"/>
    <property type="match status" value="1"/>
</dbReference>
<evidence type="ECO:0000256" key="6">
    <source>
        <dbReference type="PIRNR" id="PIRNR001084"/>
    </source>
</evidence>
<protein>
    <recommendedName>
        <fullName evidence="3 6">Beta-galactosidase</fullName>
        <shortName evidence="6">Beta-gal</shortName>
        <ecNumber evidence="3 6">3.2.1.23</ecNumber>
    </recommendedName>
</protein>
<dbReference type="InterPro" id="IPR003476">
    <property type="entry name" value="Glyco_hydro_42"/>
</dbReference>
<feature type="active site" description="Proton donor" evidence="7">
    <location>
        <position position="166"/>
    </location>
</feature>
<dbReference type="AlphaFoldDB" id="A0A430F6F6"/>
<dbReference type="InterPro" id="IPR029062">
    <property type="entry name" value="Class_I_gatase-like"/>
</dbReference>
<evidence type="ECO:0000313" key="11">
    <source>
        <dbReference type="EMBL" id="RSX47800.1"/>
    </source>
</evidence>
<keyword evidence="5 6" id="KW-0326">Glycosidase</keyword>
<evidence type="ECO:0000256" key="1">
    <source>
        <dbReference type="ARBA" id="ARBA00001412"/>
    </source>
</evidence>
<dbReference type="Proteomes" id="UP000288607">
    <property type="component" value="Unassembled WGS sequence"/>
</dbReference>
<dbReference type="SUPFAM" id="SSF51445">
    <property type="entry name" value="(Trans)glycosidases"/>
    <property type="match status" value="1"/>
</dbReference>
<dbReference type="GO" id="GO:0005975">
    <property type="term" value="P:carbohydrate metabolic process"/>
    <property type="evidence" value="ECO:0007669"/>
    <property type="project" value="InterPro"/>
</dbReference>
<evidence type="ECO:0000256" key="5">
    <source>
        <dbReference type="ARBA" id="ARBA00023295"/>
    </source>
</evidence>
<sequence length="720" mass="79906">MTRTTSSARRAFRWPQPLAGNKPRIWYGGDYNPDQWPEDVWDDDIRLMKQAHVNFVSLGIFSWANIEPEEGVWNFDWLDRIIDKLGKAGIAVDLASATASPPPWLTSAHPEVLWKDYRGDTCWPGARQHWRPTSPIFRDYALKLCRAMAEHYKDNPYVVAWHVGNEYGCHNRFDYSDDAMRAFQEWCRERYGTIDAVNDAWGTDFWSQRMTDFSQIIPPRFIGDGNFMNPGKLLDFKRFSSDALKAFYEAERDALAEITPDMPLTTNFMVSASNSVMDYDDWGDAVDFVSNDHYFTPGEAHLDEMAYAASLTDGIARKNPWWLMENSTSAVNWRPINYRKEPGQTVRDAMVHVAMGADAVGFFQWRQSRAGAEKFHSSMVPLAGEDSQVYRDVCALGRDLDKLADAGLLGSRVAQAKVAVVFDYESQWATEHTATPTQQVRHWTEPLDWFRALLDVGVTSDVVPVRGDWDRYDVVVLPSVYLLSEADSERLRAFVNGGGRAIVTYATGISDERDHIWLGGFPGSIRDVVGVRVEEFAPLGDDFPGTPNEVRLSNGTVAHDWVDVITSVGDDARVLASYEDDPWTGLDGAPAIVANEFGKGRTAYVGCRLGRDGLAKSLPAVLDALGVAGADGNGFGSDGNDFGSGNGSVVNDGDAKVLRVVREGADDRRFTFLFNRTRAKAGVPLDGELVIASKATVVGDGDSAEIEPNGFVVVRSLPTD</sequence>